<gene>
    <name evidence="8" type="ORF">H4219_004475</name>
</gene>
<dbReference type="SMART" id="SM00356">
    <property type="entry name" value="ZnF_C3H1"/>
    <property type="match status" value="2"/>
</dbReference>
<sequence length="553" mass="60413">MASSKDTLTARDILNSRSSQWPTSPLSPWDEDLSLHSLAESPVPPESTMSSPVDLAKAESSTNLTIDTSSLNHDFGESNFSSPKSPTVSFPTLPRDSVSVASVQRTVLPKGCGSKSRSASLPDCASQQQALVTKAANNRAMSFFVAKSNNSDSGHDSDDSQRLEALYKTELCSAWIRSGQCKYGEQCRFAHGKNQLRPRTRHPRYRTELCRTYSAKGACPYGDRCDFLHVFNQEGRIKSAHDLRSVSTTKQSDAIAESAKKKLARKVTSHPTTTVMANNSTSAEVLDSRTEFADTSISHYNEIPMRHRNLAARKTTPKNESSYPSGVASKLGYLHSPCSDNGIVDSLGSLSISQSLRQSLPQSMQNLYAETPVPWNTSIYLDLHLHKGTQNNVGTLDLVSQLGKNQNKSVLSSTPTAGYFNQSKTNSPYLYHSDTNRQPGLIDESSNIWHPKEFQDKTPSELSSLNEKECSLQRTLGFGYNKGPRNGEVNITSPTPSTKTTADFPNSGAVKGNDYFGSIWSNNIEGRGYSTVSMLSVTSTPISAYHPPASSLQ</sequence>
<dbReference type="PANTHER" id="PTHR12547:SF18">
    <property type="entry name" value="PROTEIN TIS11"/>
    <property type="match status" value="1"/>
</dbReference>
<dbReference type="OrthoDB" id="410307at2759"/>
<feature type="region of interest" description="Disordered" evidence="6">
    <location>
        <begin position="479"/>
        <end position="506"/>
    </location>
</feature>
<feature type="zinc finger region" description="C3H1-type" evidence="5">
    <location>
        <begin position="166"/>
        <end position="194"/>
    </location>
</feature>
<feature type="region of interest" description="Disordered" evidence="6">
    <location>
        <begin position="1"/>
        <end position="61"/>
    </location>
</feature>
<feature type="domain" description="C3H1-type" evidence="7">
    <location>
        <begin position="204"/>
        <end position="232"/>
    </location>
</feature>
<accession>A0A9W8DLF6</accession>
<feature type="compositionally biased region" description="Polar residues" evidence="6">
    <location>
        <begin position="489"/>
        <end position="504"/>
    </location>
</feature>
<keyword evidence="4 5" id="KW-0862">Zinc</keyword>
<dbReference type="EMBL" id="JANBPU010000161">
    <property type="protein sequence ID" value="KAJ1915142.1"/>
    <property type="molecule type" value="Genomic_DNA"/>
</dbReference>
<feature type="domain" description="C3H1-type" evidence="7">
    <location>
        <begin position="166"/>
        <end position="194"/>
    </location>
</feature>
<feature type="zinc finger region" description="C3H1-type" evidence="5">
    <location>
        <begin position="204"/>
        <end position="232"/>
    </location>
</feature>
<keyword evidence="1 5" id="KW-0479">Metal-binding</keyword>
<evidence type="ECO:0000256" key="4">
    <source>
        <dbReference type="ARBA" id="ARBA00022833"/>
    </source>
</evidence>
<dbReference type="Gene3D" id="4.10.1000.10">
    <property type="entry name" value="Zinc finger, CCCH-type"/>
    <property type="match status" value="2"/>
</dbReference>
<proteinExistence type="predicted"/>
<feature type="compositionally biased region" description="Polar residues" evidence="6">
    <location>
        <begin position="15"/>
        <end position="26"/>
    </location>
</feature>
<keyword evidence="3 5" id="KW-0863">Zinc-finger</keyword>
<evidence type="ECO:0000256" key="6">
    <source>
        <dbReference type="SAM" id="MobiDB-lite"/>
    </source>
</evidence>
<dbReference type="InterPro" id="IPR000571">
    <property type="entry name" value="Znf_CCCH"/>
</dbReference>
<evidence type="ECO:0000256" key="2">
    <source>
        <dbReference type="ARBA" id="ARBA00022737"/>
    </source>
</evidence>
<dbReference type="Proteomes" id="UP001150538">
    <property type="component" value="Unassembled WGS sequence"/>
</dbReference>
<dbReference type="FunFam" id="4.10.1000.10:FF:000001">
    <property type="entry name" value="zinc finger CCCH domain-containing protein 15-like"/>
    <property type="match status" value="1"/>
</dbReference>
<evidence type="ECO:0000313" key="9">
    <source>
        <dbReference type="Proteomes" id="UP001150538"/>
    </source>
</evidence>
<evidence type="ECO:0000256" key="1">
    <source>
        <dbReference type="ARBA" id="ARBA00022723"/>
    </source>
</evidence>
<dbReference type="PROSITE" id="PS50103">
    <property type="entry name" value="ZF_C3H1"/>
    <property type="match status" value="2"/>
</dbReference>
<dbReference type="AlphaFoldDB" id="A0A9W8DLF6"/>
<evidence type="ECO:0000256" key="3">
    <source>
        <dbReference type="ARBA" id="ARBA00022771"/>
    </source>
</evidence>
<evidence type="ECO:0000313" key="8">
    <source>
        <dbReference type="EMBL" id="KAJ1915142.1"/>
    </source>
</evidence>
<comment type="caution">
    <text evidence="8">The sequence shown here is derived from an EMBL/GenBank/DDBJ whole genome shotgun (WGS) entry which is preliminary data.</text>
</comment>
<evidence type="ECO:0000259" key="7">
    <source>
        <dbReference type="PROSITE" id="PS50103"/>
    </source>
</evidence>
<dbReference type="SUPFAM" id="SSF90229">
    <property type="entry name" value="CCCH zinc finger"/>
    <property type="match status" value="2"/>
</dbReference>
<dbReference type="PANTHER" id="PTHR12547">
    <property type="entry name" value="CCCH ZINC FINGER/TIS11-RELATED"/>
    <property type="match status" value="1"/>
</dbReference>
<dbReference type="GO" id="GO:0008270">
    <property type="term" value="F:zinc ion binding"/>
    <property type="evidence" value="ECO:0007669"/>
    <property type="project" value="UniProtKB-KW"/>
</dbReference>
<keyword evidence="9" id="KW-1185">Reference proteome</keyword>
<dbReference type="InterPro" id="IPR045877">
    <property type="entry name" value="ZFP36-like"/>
</dbReference>
<dbReference type="Pfam" id="PF00642">
    <property type="entry name" value="zf-CCCH"/>
    <property type="match status" value="2"/>
</dbReference>
<name>A0A9W8DLF6_9FUNG</name>
<protein>
    <recommendedName>
        <fullName evidence="7">C3H1-type domain-containing protein</fullName>
    </recommendedName>
</protein>
<reference evidence="8" key="1">
    <citation type="submission" date="2022-07" db="EMBL/GenBank/DDBJ databases">
        <title>Phylogenomic reconstructions and comparative analyses of Kickxellomycotina fungi.</title>
        <authorList>
            <person name="Reynolds N.K."/>
            <person name="Stajich J.E."/>
            <person name="Barry K."/>
            <person name="Grigoriev I.V."/>
            <person name="Crous P."/>
            <person name="Smith M.E."/>
        </authorList>
    </citation>
    <scope>NUCLEOTIDE SEQUENCE</scope>
    <source>
        <strain evidence="8">NBRC 100468</strain>
    </source>
</reference>
<evidence type="ECO:0000256" key="5">
    <source>
        <dbReference type="PROSITE-ProRule" id="PRU00723"/>
    </source>
</evidence>
<dbReference type="GO" id="GO:0003729">
    <property type="term" value="F:mRNA binding"/>
    <property type="evidence" value="ECO:0007669"/>
    <property type="project" value="InterPro"/>
</dbReference>
<dbReference type="InterPro" id="IPR036855">
    <property type="entry name" value="Znf_CCCH_sf"/>
</dbReference>
<keyword evidence="2" id="KW-0677">Repeat</keyword>
<organism evidence="8 9">
    <name type="scientific">Mycoemilia scoparia</name>
    <dbReference type="NCBI Taxonomy" id="417184"/>
    <lineage>
        <taxon>Eukaryota</taxon>
        <taxon>Fungi</taxon>
        <taxon>Fungi incertae sedis</taxon>
        <taxon>Zoopagomycota</taxon>
        <taxon>Kickxellomycotina</taxon>
        <taxon>Kickxellomycetes</taxon>
        <taxon>Kickxellales</taxon>
        <taxon>Kickxellaceae</taxon>
        <taxon>Mycoemilia</taxon>
    </lineage>
</organism>